<organism evidence="2 3">
    <name type="scientific">Demequina zhanjiangensis</name>
    <dbReference type="NCBI Taxonomy" id="3051659"/>
    <lineage>
        <taxon>Bacteria</taxon>
        <taxon>Bacillati</taxon>
        <taxon>Actinomycetota</taxon>
        <taxon>Actinomycetes</taxon>
        <taxon>Micrococcales</taxon>
        <taxon>Demequinaceae</taxon>
        <taxon>Demequina</taxon>
    </lineage>
</organism>
<comment type="caution">
    <text evidence="2">The sequence shown here is derived from an EMBL/GenBank/DDBJ whole genome shotgun (WGS) entry which is preliminary data.</text>
</comment>
<dbReference type="EMBL" id="JAUHPV010000001">
    <property type="protein sequence ID" value="MDN4471421.1"/>
    <property type="molecule type" value="Genomic_DNA"/>
</dbReference>
<evidence type="ECO:0000313" key="3">
    <source>
        <dbReference type="Proteomes" id="UP001172738"/>
    </source>
</evidence>
<dbReference type="Proteomes" id="UP001172738">
    <property type="component" value="Unassembled WGS sequence"/>
</dbReference>
<name>A0ABT8FX00_9MICO</name>
<dbReference type="SUPFAM" id="SSF48452">
    <property type="entry name" value="TPR-like"/>
    <property type="match status" value="1"/>
</dbReference>
<dbReference type="Gene3D" id="1.25.40.10">
    <property type="entry name" value="Tetratricopeptide repeat domain"/>
    <property type="match status" value="1"/>
</dbReference>
<accession>A0ABT8FX00</accession>
<feature type="domain" description="Tetratrico peptide repeat group 5" evidence="1">
    <location>
        <begin position="51"/>
        <end position="140"/>
    </location>
</feature>
<dbReference type="InterPro" id="IPR011990">
    <property type="entry name" value="TPR-like_helical_dom_sf"/>
</dbReference>
<dbReference type="RefSeq" id="WP_301125033.1">
    <property type="nucleotide sequence ID" value="NZ_JAUHPV010000001.1"/>
</dbReference>
<proteinExistence type="predicted"/>
<evidence type="ECO:0000313" key="2">
    <source>
        <dbReference type="EMBL" id="MDN4471421.1"/>
    </source>
</evidence>
<evidence type="ECO:0000259" key="1">
    <source>
        <dbReference type="Pfam" id="PF12688"/>
    </source>
</evidence>
<reference evidence="2" key="1">
    <citation type="submission" date="2023-06" db="EMBL/GenBank/DDBJ databases">
        <title>SYSU T00b26.</title>
        <authorList>
            <person name="Gao L."/>
            <person name="Fang B.-Z."/>
            <person name="Li W.-J."/>
        </authorList>
    </citation>
    <scope>NUCLEOTIDE SEQUENCE</scope>
    <source>
        <strain evidence="2">SYSU T00b26</strain>
    </source>
</reference>
<gene>
    <name evidence="2" type="ORF">QQX04_00260</name>
</gene>
<protein>
    <submittedName>
        <fullName evidence="2">Tetratricopeptide repeat protein</fullName>
    </submittedName>
</protein>
<keyword evidence="3" id="KW-1185">Reference proteome</keyword>
<dbReference type="InterPro" id="IPR041656">
    <property type="entry name" value="TPR_5"/>
</dbReference>
<dbReference type="Pfam" id="PF12688">
    <property type="entry name" value="TPR_5"/>
    <property type="match status" value="1"/>
</dbReference>
<sequence>MHQSVDDRLDAIVATRDPYAVQATISALETLLEEHPRHARSLYELGNTHGMLRDGERARHFYDEALSAGLHGEALRRCLLRYGAVLHELGESEAAQSLLEEARSRFAGPPARAVFDAVELHMQGRTDEAFDALLEIVTESFGVSEEDRYRAAYFRALLPPR</sequence>